<reference evidence="1 2" key="1">
    <citation type="submission" date="2018-11" db="EMBL/GenBank/DDBJ databases">
        <authorList>
            <consortium name="Pathogen Informatics"/>
        </authorList>
    </citation>
    <scope>NUCLEOTIDE SEQUENCE [LARGE SCALE GENOMIC DNA]</scope>
</reference>
<feature type="non-terminal residue" evidence="1">
    <location>
        <position position="50"/>
    </location>
</feature>
<gene>
    <name evidence="1" type="ORF">SVUK_LOCUS9952</name>
</gene>
<evidence type="ECO:0000313" key="1">
    <source>
        <dbReference type="EMBL" id="VDM74954.1"/>
    </source>
</evidence>
<organism evidence="1 2">
    <name type="scientific">Strongylus vulgaris</name>
    <name type="common">Blood worm</name>
    <dbReference type="NCBI Taxonomy" id="40348"/>
    <lineage>
        <taxon>Eukaryota</taxon>
        <taxon>Metazoa</taxon>
        <taxon>Ecdysozoa</taxon>
        <taxon>Nematoda</taxon>
        <taxon>Chromadorea</taxon>
        <taxon>Rhabditida</taxon>
        <taxon>Rhabditina</taxon>
        <taxon>Rhabditomorpha</taxon>
        <taxon>Strongyloidea</taxon>
        <taxon>Strongylidae</taxon>
        <taxon>Strongylus</taxon>
    </lineage>
</organism>
<name>A0A3P7JAJ8_STRVU</name>
<dbReference type="EMBL" id="UYYB01094772">
    <property type="protein sequence ID" value="VDM74954.1"/>
    <property type="molecule type" value="Genomic_DNA"/>
</dbReference>
<protein>
    <submittedName>
        <fullName evidence="1">Uncharacterized protein</fullName>
    </submittedName>
</protein>
<accession>A0A3P7JAJ8</accession>
<dbReference type="AlphaFoldDB" id="A0A3P7JAJ8"/>
<sequence>VANRGSKRMLRFVDSTSKTHEMEFTLFHCSSHFCCYWDHSDSLCYCCLYY</sequence>
<evidence type="ECO:0000313" key="2">
    <source>
        <dbReference type="Proteomes" id="UP000270094"/>
    </source>
</evidence>
<dbReference type="Proteomes" id="UP000270094">
    <property type="component" value="Unassembled WGS sequence"/>
</dbReference>
<proteinExistence type="predicted"/>
<feature type="non-terminal residue" evidence="1">
    <location>
        <position position="1"/>
    </location>
</feature>
<keyword evidence="2" id="KW-1185">Reference proteome</keyword>